<name>A0A4S4NIU1_9RHOB</name>
<dbReference type="EMBL" id="SRKY01000001">
    <property type="protein sequence ID" value="THH38657.1"/>
    <property type="molecule type" value="Genomic_DNA"/>
</dbReference>
<reference evidence="1 2" key="1">
    <citation type="submission" date="2019-04" db="EMBL/GenBank/DDBJ databases">
        <title>Shimia ponticola sp. nov., isolated from seawater.</title>
        <authorList>
            <person name="Kim Y.-O."/>
            <person name="Yoon J.-H."/>
        </authorList>
    </citation>
    <scope>NUCLEOTIDE SEQUENCE [LARGE SCALE GENOMIC DNA]</scope>
    <source>
        <strain evidence="1 2">MYP11</strain>
    </source>
</reference>
<dbReference type="RefSeq" id="WP_136461548.1">
    <property type="nucleotide sequence ID" value="NZ_SRKY01000001.1"/>
</dbReference>
<dbReference type="AlphaFoldDB" id="A0A4S4NIU1"/>
<accession>A0A4S4NIU1</accession>
<evidence type="ECO:0000313" key="2">
    <source>
        <dbReference type="Proteomes" id="UP000306602"/>
    </source>
</evidence>
<sequence>MKFADKVAATFARMDGDDDVWVFFEEGLKPESLRRADLEYAEKKSEDDVIELDLERYLWDCERALEGDLLALFDVVGHCQELQTPLPYWAAERIQKMIANGVLGQPVEPKTKGRHGTSSKVLADELKGHLRHDAVSRVRVYQTLGPCLFSFMMLPVGLRRIYSGKPLPDFGHTVDEAIEAARQSLSGSFAQCSFETLRKAYRNEKNAASPSWAAASDDALIAIGVEVDQEQYLPEHQSHSFLPHIPNLPSQMGVEVHPTKLDERSLRIIEEAKGFSDFNDFVRAVQDRKVVL</sequence>
<evidence type="ECO:0000313" key="1">
    <source>
        <dbReference type="EMBL" id="THH38657.1"/>
    </source>
</evidence>
<keyword evidence="2" id="KW-1185">Reference proteome</keyword>
<comment type="caution">
    <text evidence="1">The sequence shown here is derived from an EMBL/GenBank/DDBJ whole genome shotgun (WGS) entry which is preliminary data.</text>
</comment>
<dbReference type="OrthoDB" id="9993026at2"/>
<dbReference type="Proteomes" id="UP000306602">
    <property type="component" value="Unassembled WGS sequence"/>
</dbReference>
<gene>
    <name evidence="1" type="ORF">E4Z66_03555</name>
</gene>
<protein>
    <submittedName>
        <fullName evidence="1">Uncharacterized protein</fullName>
    </submittedName>
</protein>
<proteinExistence type="predicted"/>
<organism evidence="1 2">
    <name type="scientific">Aliishimia ponticola</name>
    <dbReference type="NCBI Taxonomy" id="2499833"/>
    <lineage>
        <taxon>Bacteria</taxon>
        <taxon>Pseudomonadati</taxon>
        <taxon>Pseudomonadota</taxon>
        <taxon>Alphaproteobacteria</taxon>
        <taxon>Rhodobacterales</taxon>
        <taxon>Paracoccaceae</taxon>
        <taxon>Aliishimia</taxon>
    </lineage>
</organism>